<dbReference type="EMBL" id="SMFU01000008">
    <property type="protein sequence ID" value="TCK07532.1"/>
    <property type="molecule type" value="Genomic_DNA"/>
</dbReference>
<dbReference type="RefSeq" id="WP_132292299.1">
    <property type="nucleotide sequence ID" value="NZ_SMFU01000008.1"/>
</dbReference>
<organism evidence="3 4">
    <name type="scientific">Marinobacterium mangrovicola</name>
    <dbReference type="NCBI Taxonomy" id="1476959"/>
    <lineage>
        <taxon>Bacteria</taxon>
        <taxon>Pseudomonadati</taxon>
        <taxon>Pseudomonadota</taxon>
        <taxon>Gammaproteobacteria</taxon>
        <taxon>Oceanospirillales</taxon>
        <taxon>Oceanospirillaceae</taxon>
        <taxon>Marinobacterium</taxon>
    </lineage>
</organism>
<reference evidence="3 4" key="1">
    <citation type="submission" date="2019-03" db="EMBL/GenBank/DDBJ databases">
        <title>Genomic Encyclopedia of Archaeal and Bacterial Type Strains, Phase II (KMG-II): from individual species to whole genera.</title>
        <authorList>
            <person name="Goeker M."/>
        </authorList>
    </citation>
    <scope>NUCLEOTIDE SEQUENCE [LARGE SCALE GENOMIC DNA]</scope>
    <source>
        <strain evidence="3 4">DSM 27697</strain>
    </source>
</reference>
<gene>
    <name evidence="3" type="ORF">CLV83_2403</name>
</gene>
<keyword evidence="2" id="KW-0812">Transmembrane</keyword>
<dbReference type="GO" id="GO:0004713">
    <property type="term" value="F:protein tyrosine kinase activity"/>
    <property type="evidence" value="ECO:0007669"/>
    <property type="project" value="TreeGrafter"/>
</dbReference>
<keyword evidence="2" id="KW-1133">Transmembrane helix</keyword>
<feature type="coiled-coil region" evidence="1">
    <location>
        <begin position="308"/>
        <end position="342"/>
    </location>
</feature>
<feature type="transmembrane region" description="Helical" evidence="2">
    <location>
        <begin position="476"/>
        <end position="494"/>
    </location>
</feature>
<dbReference type="Proteomes" id="UP000294546">
    <property type="component" value="Unassembled WGS sequence"/>
</dbReference>
<evidence type="ECO:0000256" key="1">
    <source>
        <dbReference type="SAM" id="Coils"/>
    </source>
</evidence>
<feature type="transmembrane region" description="Helical" evidence="2">
    <location>
        <begin position="25"/>
        <end position="49"/>
    </location>
</feature>
<sequence length="514" mass="57687">MYSDEEEQGIEIPKKYLAAFDRYKVLVIIAIFALATIAFIVSNLIPAVYRSQSVVLVETQQIPDDLVRSTVTSIAAERIQIIKQRVMTRAKLLEVVNKYPSLTESREGKTVSGFLTEIRNDITVELINSDNRRRNATVIAFRVGFDAKDPTVAQNVANDLVTLFLNENVTARTERASETTSFLESQATKMEHRLSEIEQAIAEFKAKNKDALPEHLDLYVSMLDRAKTTAAELQREIQSTKNQIDLLEIQLAEQPVNRSLTDPVLAKLRADYQALRTKYTDTHPDVVSMKTQLESYRPVTTSLENHSNNLIEERVEEGKLRIVSLENEISEKKIEIEDLETKIIKIPQVERGLVSLNRDYNVIKAQYDKVVANTMQAQMAESLEQGSKAERFSILEPAQLPDRPFSPDRKKLLVAGVGGSLAIPLGLVLLIGFMDRSIRDEKELEKLIGAPPIAVVGYIETKAEVLAKKKKLSRTLLVIFVLSIGGALAVHLLYMPLDVIYLKIIFKLSNLTGA</sequence>
<name>A0A4R1GSF5_9GAMM</name>
<accession>A0A4R1GSF5</accession>
<proteinExistence type="predicted"/>
<dbReference type="AlphaFoldDB" id="A0A4R1GSF5"/>
<dbReference type="GO" id="GO:0005886">
    <property type="term" value="C:plasma membrane"/>
    <property type="evidence" value="ECO:0007669"/>
    <property type="project" value="TreeGrafter"/>
</dbReference>
<feature type="coiled-coil region" evidence="1">
    <location>
        <begin position="187"/>
        <end position="250"/>
    </location>
</feature>
<keyword evidence="2" id="KW-0472">Membrane</keyword>
<evidence type="ECO:0000256" key="2">
    <source>
        <dbReference type="SAM" id="Phobius"/>
    </source>
</evidence>
<dbReference type="PANTHER" id="PTHR32309:SF13">
    <property type="entry name" value="FERRIC ENTEROBACTIN TRANSPORT PROTEIN FEPE"/>
    <property type="match status" value="1"/>
</dbReference>
<comment type="caution">
    <text evidence="3">The sequence shown here is derived from an EMBL/GenBank/DDBJ whole genome shotgun (WGS) entry which is preliminary data.</text>
</comment>
<keyword evidence="4" id="KW-1185">Reference proteome</keyword>
<feature type="transmembrane region" description="Helical" evidence="2">
    <location>
        <begin position="412"/>
        <end position="433"/>
    </location>
</feature>
<dbReference type="PANTHER" id="PTHR32309">
    <property type="entry name" value="TYROSINE-PROTEIN KINASE"/>
    <property type="match status" value="1"/>
</dbReference>
<protein>
    <submittedName>
        <fullName evidence="3">Polysaccharide chain length determinant protein (PEP-CTERM system associated)</fullName>
    </submittedName>
</protein>
<dbReference type="OrthoDB" id="9795292at2"/>
<evidence type="ECO:0000313" key="3">
    <source>
        <dbReference type="EMBL" id="TCK07532.1"/>
    </source>
</evidence>
<keyword evidence="1" id="KW-0175">Coiled coil</keyword>
<evidence type="ECO:0000313" key="4">
    <source>
        <dbReference type="Proteomes" id="UP000294546"/>
    </source>
</evidence>
<dbReference type="InterPro" id="IPR050445">
    <property type="entry name" value="Bact_polysacc_biosynth/exp"/>
</dbReference>